<dbReference type="AlphaFoldDB" id="A0A1A9F1K3"/>
<evidence type="ECO:0000256" key="4">
    <source>
        <dbReference type="ARBA" id="ARBA00022793"/>
    </source>
</evidence>
<dbReference type="GO" id="GO:0006646">
    <property type="term" value="P:phosphatidylethanolamine biosynthetic process"/>
    <property type="evidence" value="ECO:0007669"/>
    <property type="project" value="UniProtKB-UniRule"/>
</dbReference>
<gene>
    <name evidence="12" type="primary">psd</name>
    <name evidence="13" type="ORF">A8C75_17540</name>
</gene>
<keyword evidence="7 12" id="KW-0865">Zymogen</keyword>
<evidence type="ECO:0000256" key="10">
    <source>
        <dbReference type="ARBA" id="ARBA00023264"/>
    </source>
</evidence>
<dbReference type="NCBIfam" id="TIGR00163">
    <property type="entry name" value="PS_decarb"/>
    <property type="match status" value="1"/>
</dbReference>
<evidence type="ECO:0000256" key="2">
    <source>
        <dbReference type="ARBA" id="ARBA00022475"/>
    </source>
</evidence>
<feature type="active site" description="Charge relay system; for autoendoproteolytic cleavage activity" evidence="12">
    <location>
        <position position="90"/>
    </location>
</feature>
<feature type="chain" id="PRO_5023494417" description="Phosphatidylserine decarboxylase beta chain" evidence="12">
    <location>
        <begin position="1"/>
        <end position="251"/>
    </location>
</feature>
<keyword evidence="8 12" id="KW-0594">Phospholipid biosynthesis</keyword>
<dbReference type="UniPathway" id="UPA00558">
    <property type="reaction ID" value="UER00616"/>
</dbReference>
<dbReference type="Pfam" id="PF02666">
    <property type="entry name" value="PS_Dcarbxylase"/>
    <property type="match status" value="1"/>
</dbReference>
<proteinExistence type="inferred from homology"/>
<feature type="active site" description="Schiff-base intermediate with substrate; via pyruvic acid; for decarboxylase activity" evidence="12">
    <location>
        <position position="252"/>
    </location>
</feature>
<evidence type="ECO:0000256" key="8">
    <source>
        <dbReference type="ARBA" id="ARBA00023209"/>
    </source>
</evidence>
<evidence type="ECO:0000256" key="9">
    <source>
        <dbReference type="ARBA" id="ARBA00023239"/>
    </source>
</evidence>
<keyword evidence="11 12" id="KW-0670">Pyruvate</keyword>
<keyword evidence="10 12" id="KW-1208">Phospholipid metabolism</keyword>
<evidence type="ECO:0000313" key="13">
    <source>
        <dbReference type="EMBL" id="ANG64096.1"/>
    </source>
</evidence>
<evidence type="ECO:0000256" key="1">
    <source>
        <dbReference type="ARBA" id="ARBA00005189"/>
    </source>
</evidence>
<evidence type="ECO:0000256" key="11">
    <source>
        <dbReference type="ARBA" id="ARBA00023317"/>
    </source>
</evidence>
<comment type="function">
    <text evidence="12">Catalyzes the formation of phosphatidylethanolamine (PtdEtn) from phosphatidylserine (PtdSer).</text>
</comment>
<feature type="modified residue" description="Pyruvic acid (Ser); by autocatalysis" evidence="12">
    <location>
        <position position="252"/>
    </location>
</feature>
<evidence type="ECO:0000313" key="14">
    <source>
        <dbReference type="Proteomes" id="UP000078070"/>
    </source>
</evidence>
<keyword evidence="3 12" id="KW-0444">Lipid biosynthesis</keyword>
<feature type="active site" description="Charge relay system; for autoendoproteolytic cleavage activity" evidence="12">
    <location>
        <position position="147"/>
    </location>
</feature>
<comment type="subunit">
    <text evidence="12">Heterodimer of a large membrane-associated beta subunit and a small pyruvoyl-containing alpha subunit.</text>
</comment>
<dbReference type="EMBL" id="CP015839">
    <property type="protein sequence ID" value="ANG64096.1"/>
    <property type="molecule type" value="Genomic_DNA"/>
</dbReference>
<reference evidence="14" key="1">
    <citation type="submission" date="2016-05" db="EMBL/GenBank/DDBJ databases">
        <authorList>
            <person name="Baek K."/>
            <person name="Yang S.-J."/>
        </authorList>
    </citation>
    <scope>NUCLEOTIDE SEQUENCE [LARGE SCALE GENOMIC DNA]</scope>
    <source>
        <strain evidence="14">ST58-10</strain>
    </source>
</reference>
<comment type="subcellular location">
    <subcellularLocation>
        <location evidence="12">Cell membrane</location>
        <topology evidence="12">Peripheral membrane protein</topology>
    </subcellularLocation>
</comment>
<dbReference type="GO" id="GO:0005886">
    <property type="term" value="C:plasma membrane"/>
    <property type="evidence" value="ECO:0007669"/>
    <property type="project" value="UniProtKB-SubCell"/>
</dbReference>
<keyword evidence="4 12" id="KW-0210">Decarboxylase</keyword>
<name>A0A1A9F1K3_9GAMM</name>
<dbReference type="STRING" id="1821621.A8C75_17540"/>
<evidence type="ECO:0000256" key="12">
    <source>
        <dbReference type="HAMAP-Rule" id="MF_00662"/>
    </source>
</evidence>
<dbReference type="PANTHER" id="PTHR10067">
    <property type="entry name" value="PHOSPHATIDYLSERINE DECARBOXYLASE"/>
    <property type="match status" value="1"/>
</dbReference>
<accession>A0A1A9F1K3</accession>
<evidence type="ECO:0000256" key="3">
    <source>
        <dbReference type="ARBA" id="ARBA00022516"/>
    </source>
</evidence>
<sequence length="296" mass="32399">MKDKLFILLQHLLPQHLLSRLTGALAECRTPWIKNTFIGWFAKRYGVNMQEAQIEDLRAYPNFNAFFTRALKPDARVLDTSPGGIISPADGAVSQLGSIDHGRIFQAKGRGYGLSTLLGGDLAMAEPFKNGQFATIYLAPKDYHRVHMPIAGTLRETLYIPGDLYSVNQTTAANVDQLFARNERLVAIFDTEAGPMAMILVGAMVVAGIETVWAGQVAPVLKTPLHTRFNAQPAANIHLEQGAEMGRFKLGSTVILLFGPEAMQWSQGLAAEHALRLGQQIGSQSAPEQQETETDE</sequence>
<dbReference type="InterPro" id="IPR003817">
    <property type="entry name" value="PS_Dcarbxylase"/>
</dbReference>
<evidence type="ECO:0000256" key="6">
    <source>
        <dbReference type="ARBA" id="ARBA00023136"/>
    </source>
</evidence>
<dbReference type="InterPro" id="IPR033177">
    <property type="entry name" value="PSD-B"/>
</dbReference>
<keyword evidence="14" id="KW-1185">Reference proteome</keyword>
<organism evidence="13 14">
    <name type="scientific">Marinobacterium aestuarii</name>
    <dbReference type="NCBI Taxonomy" id="1821621"/>
    <lineage>
        <taxon>Bacteria</taxon>
        <taxon>Pseudomonadati</taxon>
        <taxon>Pseudomonadota</taxon>
        <taxon>Gammaproteobacteria</taxon>
        <taxon>Oceanospirillales</taxon>
        <taxon>Oceanospirillaceae</taxon>
        <taxon>Marinobacterium</taxon>
    </lineage>
</organism>
<dbReference type="OrthoDB" id="9802030at2"/>
<evidence type="ECO:0000256" key="7">
    <source>
        <dbReference type="ARBA" id="ARBA00023145"/>
    </source>
</evidence>
<evidence type="ECO:0000256" key="5">
    <source>
        <dbReference type="ARBA" id="ARBA00023098"/>
    </source>
</evidence>
<dbReference type="InterPro" id="IPR033178">
    <property type="entry name" value="PSD_type1_pro"/>
</dbReference>
<comment type="cofactor">
    <cofactor evidence="12">
        <name>pyruvate</name>
        <dbReference type="ChEBI" id="CHEBI:15361"/>
    </cofactor>
    <text evidence="12">Binds 1 pyruvoyl group covalently per subunit.</text>
</comment>
<feature type="chain" id="PRO_5023494416" description="Phosphatidylserine decarboxylase alpha chain" evidence="12">
    <location>
        <begin position="252"/>
        <end position="296"/>
    </location>
</feature>
<keyword evidence="2 12" id="KW-1003">Cell membrane</keyword>
<keyword evidence="6 12" id="KW-0472">Membrane</keyword>
<comment type="catalytic activity">
    <reaction evidence="12">
        <text>a 1,2-diacyl-sn-glycero-3-phospho-L-serine + H(+) = a 1,2-diacyl-sn-glycero-3-phosphoethanolamine + CO2</text>
        <dbReference type="Rhea" id="RHEA:20828"/>
        <dbReference type="ChEBI" id="CHEBI:15378"/>
        <dbReference type="ChEBI" id="CHEBI:16526"/>
        <dbReference type="ChEBI" id="CHEBI:57262"/>
        <dbReference type="ChEBI" id="CHEBI:64612"/>
        <dbReference type="EC" id="4.1.1.65"/>
    </reaction>
</comment>
<feature type="active site" description="Charge relay system; for autoendoproteolytic cleavage activity" evidence="12">
    <location>
        <position position="252"/>
    </location>
</feature>
<feature type="site" description="Cleavage (non-hydrolytic); by autocatalysis" evidence="12">
    <location>
        <begin position="251"/>
        <end position="252"/>
    </location>
</feature>
<comment type="pathway">
    <text evidence="1">Lipid metabolism.</text>
</comment>
<comment type="similarity">
    <text evidence="12">Belongs to the phosphatidylserine decarboxylase family. PSD-B subfamily. Prokaryotic type I sub-subfamily.</text>
</comment>
<dbReference type="HAMAP" id="MF_00662">
    <property type="entry name" value="PS_decarb_PSD_B_type1"/>
    <property type="match status" value="1"/>
</dbReference>
<dbReference type="GO" id="GO:0004609">
    <property type="term" value="F:phosphatidylserine decarboxylase activity"/>
    <property type="evidence" value="ECO:0007669"/>
    <property type="project" value="UniProtKB-UniRule"/>
</dbReference>
<comment type="pathway">
    <text evidence="12">Phospholipid metabolism; phosphatidylethanolamine biosynthesis; phosphatidylethanolamine from CDP-diacylglycerol: step 2/2.</text>
</comment>
<reference evidence="13 14" key="2">
    <citation type="journal article" date="2018" name="Int. J. Syst. Evol. Microbiol.">
        <title>Marinobacterium aestuarii sp. nov., a benzene-degrading marine bacterium isolated from estuary sediment.</title>
        <authorList>
            <person name="Bae S.S."/>
            <person name="Jung J."/>
            <person name="Chung D."/>
            <person name="Baek K."/>
        </authorList>
    </citation>
    <scope>NUCLEOTIDE SEQUENCE [LARGE SCALE GENOMIC DNA]</scope>
    <source>
        <strain evidence="13 14">ST58-10</strain>
    </source>
</reference>
<dbReference type="PANTHER" id="PTHR10067:SF6">
    <property type="entry name" value="PHOSPHATIDYLSERINE DECARBOXYLASE PROENZYME, MITOCHONDRIAL"/>
    <property type="match status" value="1"/>
</dbReference>
<protein>
    <recommendedName>
        <fullName evidence="12">Phosphatidylserine decarboxylase proenzyme</fullName>
        <ecNumber evidence="12">4.1.1.65</ecNumber>
    </recommendedName>
    <component>
        <recommendedName>
            <fullName evidence="12">Phosphatidylserine decarboxylase alpha chain</fullName>
        </recommendedName>
    </component>
    <component>
        <recommendedName>
            <fullName evidence="12">Phosphatidylserine decarboxylase beta chain</fullName>
        </recommendedName>
    </component>
</protein>
<dbReference type="Proteomes" id="UP000078070">
    <property type="component" value="Chromosome"/>
</dbReference>
<dbReference type="KEGG" id="mars:A8C75_17540"/>
<keyword evidence="5 12" id="KW-0443">Lipid metabolism</keyword>
<dbReference type="RefSeq" id="WP_067385402.1">
    <property type="nucleotide sequence ID" value="NZ_CP015839.1"/>
</dbReference>
<dbReference type="EC" id="4.1.1.65" evidence="12"/>
<comment type="PTM">
    <text evidence="12">Is synthesized initially as an inactive proenzyme. Formation of the active enzyme involves a self-maturation process in which the active site pyruvoyl group is generated from an internal serine residue via an autocatalytic post-translational modification. Two non-identical subunits are generated from the proenzyme in this reaction, and the pyruvate is formed at the N-terminus of the alpha chain, which is derived from the carboxyl end of the proenzyme. The autoendoproteolytic cleavage occurs by a canonical serine protease mechanism, in which the side chain hydroxyl group of the serine supplies its oxygen atom to form the C-terminus of the beta chain, while the remainder of the serine residue undergoes an oxidative deamination to produce ammonia and the pyruvoyl prosthetic group on the alpha chain. During this reaction, the Ser that is part of the protease active site of the proenzyme becomes the pyruvoyl prosthetic group, which constitutes an essential element of the active site of the mature decarboxylase.</text>
</comment>
<keyword evidence="9 12" id="KW-0456">Lyase</keyword>